<organism evidence="2">
    <name type="scientific">uncultured bacterium A1Q1_fos_479</name>
    <dbReference type="NCBI Taxonomy" id="1256575"/>
    <lineage>
        <taxon>Bacteria</taxon>
        <taxon>environmental samples</taxon>
    </lineage>
</organism>
<sequence length="327" mass="33557">MLQPSLAAAQPVTPVPDGVRLVYAAEGVSGCPDEAELRSLVASRIGGVPYVAEGAWEVRVTVRATGGGLEAQVSLLGPDGQERGTHALASEGDCTALMTSVALTLSLVHDTVREESAGRDAGAHGLESSTVGETSESTETSHALTTSERSSTTAGTAVSPSAALPALRWWLGLGPVVGYGLLPSASFGLRAVAAVGGETLVVRIGLRADLPRALNEGTPVLRLGWVLASLGVCGRYRALTACGLARLSVAYVPPAGDPRTTFPRSVGGGLGAELGVRLWGAGRSMLQAHAGFSVPLQRMRVSVEGTPLFRENPLDVTVGLAILWGQP</sequence>
<dbReference type="AlphaFoldDB" id="L7VXQ4"/>
<name>L7VXQ4_9BACT</name>
<proteinExistence type="predicted"/>
<protein>
    <submittedName>
        <fullName evidence="2">Uncharacterized protein</fullName>
    </submittedName>
</protein>
<feature type="compositionally biased region" description="Low complexity" evidence="1">
    <location>
        <begin position="127"/>
        <end position="148"/>
    </location>
</feature>
<evidence type="ECO:0000313" key="2">
    <source>
        <dbReference type="EMBL" id="AGC72246.1"/>
    </source>
</evidence>
<dbReference type="EMBL" id="JX649896">
    <property type="protein sequence ID" value="AGC72246.1"/>
    <property type="molecule type" value="Genomic_DNA"/>
</dbReference>
<reference evidence="2" key="1">
    <citation type="submission" date="2012-09" db="EMBL/GenBank/DDBJ databases">
        <title>Metagenomic Characterization of a Microbial Community in Wastewater Detects High Levels of Antibiotic Resistance.</title>
        <authorList>
            <person name="Abrams M."/>
            <person name="Caldwell A."/>
            <person name="Vandaei E."/>
            <person name="Lee W."/>
            <person name="Perrott J."/>
            <person name="Khan S.Y."/>
            <person name="Ta J."/>
            <person name="Romero D."/>
            <person name="Nguyen V."/>
            <person name="Pourmand N."/>
            <person name="Ouverney C.C."/>
        </authorList>
    </citation>
    <scope>NUCLEOTIDE SEQUENCE</scope>
</reference>
<evidence type="ECO:0000256" key="1">
    <source>
        <dbReference type="SAM" id="MobiDB-lite"/>
    </source>
</evidence>
<accession>L7VXQ4</accession>
<feature type="region of interest" description="Disordered" evidence="1">
    <location>
        <begin position="116"/>
        <end position="157"/>
    </location>
</feature>